<evidence type="ECO:0000256" key="3">
    <source>
        <dbReference type="ARBA" id="ARBA00023237"/>
    </source>
</evidence>
<evidence type="ECO:0000259" key="5">
    <source>
        <dbReference type="Pfam" id="PF14905"/>
    </source>
</evidence>
<evidence type="ECO:0000256" key="1">
    <source>
        <dbReference type="ARBA" id="ARBA00004442"/>
    </source>
</evidence>
<evidence type="ECO:0000313" key="7">
    <source>
        <dbReference type="Proteomes" id="UP000199354"/>
    </source>
</evidence>
<keyword evidence="3" id="KW-0998">Cell outer membrane</keyword>
<dbReference type="Proteomes" id="UP000199354">
    <property type="component" value="Unassembled WGS sequence"/>
</dbReference>
<dbReference type="Gene3D" id="2.170.130.10">
    <property type="entry name" value="TonB-dependent receptor, plug domain"/>
    <property type="match status" value="1"/>
</dbReference>
<name>A0A1G5I8Q2_9FLAO</name>
<evidence type="ECO:0000313" key="6">
    <source>
        <dbReference type="EMBL" id="SCY72515.1"/>
    </source>
</evidence>
<dbReference type="Pfam" id="PF14905">
    <property type="entry name" value="OMP_b-brl_3"/>
    <property type="match status" value="1"/>
</dbReference>
<sequence length="823" mass="93044">MKSLLLALAFLTAGHALAQQSPSLVWNTQTNLACETDQIQRNFTLERTDVPKTIGSYNVNGCAFKLDAPLEAGSYALTVSAMGFEAATVKFDVAADTPLPITPEPIVLREKNNALAEVTVYGNKKQFVKMEADKTIVSVKENPLLSTGSTFDAVKKLPGVIASPTGGLTLNGKGVAIYIDGAPSTLSGTDLQNYLSSLPASAIEKVELIYNPGAAYDANASGSVINIVTSTKRLKGVNASFNINYNFNKYQKPSPQILLNGKEKRLSWQTMTGYNYIEGENKGRFGQTFTSFDPPRELRQQNLQEMTWRNFYFRLGTNYKLSDRSNLLLNYNNNFGNDRAFTRSTAVSEDINFFNHTRGKNKSHLHELSLQYKTKLDTLGRTLDVTAYGTWFGKNPLSEATGADLRTATYSFNNSDLDFKMANYYLKYDFAFPFDKIGFSVNTGGKYAMTSVENNGRYNFNSNDIRIFDIPLYTDHIGFDYDESNLAFYVEARQKIKKFFFTAGLRFENFHVDREAERSSGDPVQRISFTNTNLFPTASALYQIDDDMNVSANYSRKIAQPDYNLLDPNNSANFDQYNTSQGDMTLDPTFFDNYELKFTALQFVSLGANYTVSKDNNRFVFNAQPGELVANQTAQQFEKINIFSAYLSFPIPLDYFLKGKEEFNKRMNTIDKMNYIFINTNYVKSEIKGYDNPLPNKAIVNFAMQSQIILPWDITNTMNYFILPKGTWEIYRIDKAIQQFDVSFNKDFLNKNLKIGLHCFDVFNANEVNALIAARNLNTNFYQKADSRHFRVSLTWNFGNLKLEKDNTNIDTERKSQGGGLLK</sequence>
<keyword evidence="2" id="KW-0472">Membrane</keyword>
<dbReference type="AlphaFoldDB" id="A0A1G5I8Q2"/>
<dbReference type="EMBL" id="FMVF01000009">
    <property type="protein sequence ID" value="SCY72515.1"/>
    <property type="molecule type" value="Genomic_DNA"/>
</dbReference>
<dbReference type="GO" id="GO:0009279">
    <property type="term" value="C:cell outer membrane"/>
    <property type="evidence" value="ECO:0007669"/>
    <property type="project" value="UniProtKB-SubCell"/>
</dbReference>
<comment type="subcellular location">
    <subcellularLocation>
        <location evidence="1">Cell outer membrane</location>
    </subcellularLocation>
</comment>
<dbReference type="InterPro" id="IPR036942">
    <property type="entry name" value="Beta-barrel_TonB_sf"/>
</dbReference>
<accession>A0A1G5I8Q2</accession>
<feature type="domain" description="Outer membrane protein beta-barrel" evidence="5">
    <location>
        <begin position="375"/>
        <end position="796"/>
    </location>
</feature>
<dbReference type="RefSeq" id="WP_091143339.1">
    <property type="nucleotide sequence ID" value="NZ_FMVF01000009.1"/>
</dbReference>
<keyword evidence="7" id="KW-1185">Reference proteome</keyword>
<dbReference type="InterPro" id="IPR041700">
    <property type="entry name" value="OMP_b-brl_3"/>
</dbReference>
<protein>
    <submittedName>
        <fullName evidence="6">Outer membrane receptor proteins, mostly Fe transport</fullName>
    </submittedName>
</protein>
<evidence type="ECO:0000256" key="2">
    <source>
        <dbReference type="ARBA" id="ARBA00023136"/>
    </source>
</evidence>
<proteinExistence type="predicted"/>
<dbReference type="PANTHER" id="PTHR40980">
    <property type="entry name" value="PLUG DOMAIN-CONTAINING PROTEIN"/>
    <property type="match status" value="1"/>
</dbReference>
<organism evidence="6 7">
    <name type="scientific">Flavobacterium caeni</name>
    <dbReference type="NCBI Taxonomy" id="490189"/>
    <lineage>
        <taxon>Bacteria</taxon>
        <taxon>Pseudomonadati</taxon>
        <taxon>Bacteroidota</taxon>
        <taxon>Flavobacteriia</taxon>
        <taxon>Flavobacteriales</taxon>
        <taxon>Flavobacteriaceae</taxon>
        <taxon>Flavobacterium</taxon>
    </lineage>
</organism>
<dbReference type="Gene3D" id="2.40.170.20">
    <property type="entry name" value="TonB-dependent receptor, beta-barrel domain"/>
    <property type="match status" value="1"/>
</dbReference>
<dbReference type="InterPro" id="IPR037066">
    <property type="entry name" value="Plug_dom_sf"/>
</dbReference>
<dbReference type="PANTHER" id="PTHR40980:SF4">
    <property type="entry name" value="TONB-DEPENDENT RECEPTOR-LIKE BETA-BARREL DOMAIN-CONTAINING PROTEIN"/>
    <property type="match status" value="1"/>
</dbReference>
<gene>
    <name evidence="6" type="ORF">SAMN02927903_02171</name>
</gene>
<evidence type="ECO:0000256" key="4">
    <source>
        <dbReference type="SAM" id="SignalP"/>
    </source>
</evidence>
<dbReference type="SUPFAM" id="SSF56935">
    <property type="entry name" value="Porins"/>
    <property type="match status" value="1"/>
</dbReference>
<dbReference type="STRING" id="490189.SAMN02927903_02171"/>
<dbReference type="OrthoDB" id="721920at2"/>
<feature type="signal peptide" evidence="4">
    <location>
        <begin position="1"/>
        <end position="18"/>
    </location>
</feature>
<keyword evidence="4" id="KW-0732">Signal</keyword>
<reference evidence="6 7" key="1">
    <citation type="submission" date="2016-10" db="EMBL/GenBank/DDBJ databases">
        <authorList>
            <person name="de Groot N.N."/>
        </authorList>
    </citation>
    <scope>NUCLEOTIDE SEQUENCE [LARGE SCALE GENOMIC DNA]</scope>
    <source>
        <strain evidence="6 7">CGMCC 1.7031</strain>
    </source>
</reference>
<feature type="chain" id="PRO_5011505927" evidence="4">
    <location>
        <begin position="19"/>
        <end position="823"/>
    </location>
</feature>
<keyword evidence="6" id="KW-0675">Receptor</keyword>